<dbReference type="HOGENOM" id="CLU_099234_0_0_1"/>
<accession>A0A0E0PWM9</accession>
<feature type="region of interest" description="Disordered" evidence="1">
    <location>
        <begin position="1"/>
        <end position="31"/>
    </location>
</feature>
<organism evidence="2 3">
    <name type="scientific">Oryza rufipogon</name>
    <name type="common">Brownbeard rice</name>
    <name type="synonym">Asian wild rice</name>
    <dbReference type="NCBI Taxonomy" id="4529"/>
    <lineage>
        <taxon>Eukaryota</taxon>
        <taxon>Viridiplantae</taxon>
        <taxon>Streptophyta</taxon>
        <taxon>Embryophyta</taxon>
        <taxon>Tracheophyta</taxon>
        <taxon>Spermatophyta</taxon>
        <taxon>Magnoliopsida</taxon>
        <taxon>Liliopsida</taxon>
        <taxon>Poales</taxon>
        <taxon>Poaceae</taxon>
        <taxon>BOP clade</taxon>
        <taxon>Oryzoideae</taxon>
        <taxon>Oryzeae</taxon>
        <taxon>Oryzinae</taxon>
        <taxon>Oryza</taxon>
    </lineage>
</organism>
<dbReference type="EnsemblPlants" id="ORUFI06G12200.1">
    <property type="protein sequence ID" value="ORUFI06G12200.1"/>
    <property type="gene ID" value="ORUFI06G12200"/>
</dbReference>
<evidence type="ECO:0000256" key="1">
    <source>
        <dbReference type="SAM" id="MobiDB-lite"/>
    </source>
</evidence>
<dbReference type="OMA" id="EAGGWWP"/>
<sequence length="199" mass="21052">MVGVDFTTDHAGATRRTTPASARGGLTREAGGWWPGLVRSRPRRWLAEAERAPSLLGRTAQLMRALLSLCQDSKDEDEDDDHDGQRECSRVAVEEHKVSAILAIPDDGVTSEVPGLGVLPDTPRRAESCTICHRGHKGGQQKEPEEGGPDAGGRRGGAEGGAAARRAARWRGGGRGGGEAAAAEPAGGFALFLFFYKNL</sequence>
<proteinExistence type="predicted"/>
<name>A0A0E0PWM9_ORYRU</name>
<dbReference type="AlphaFoldDB" id="A0A0E0PWM9"/>
<protein>
    <submittedName>
        <fullName evidence="2">Uncharacterized protein</fullName>
    </submittedName>
</protein>
<feature type="region of interest" description="Disordered" evidence="1">
    <location>
        <begin position="132"/>
        <end position="182"/>
    </location>
</feature>
<dbReference type="Gramene" id="ORUFI06G12200.1">
    <property type="protein sequence ID" value="ORUFI06G12200.1"/>
    <property type="gene ID" value="ORUFI06G12200"/>
</dbReference>
<keyword evidence="3" id="KW-1185">Reference proteome</keyword>
<reference evidence="2" key="2">
    <citation type="submission" date="2015-06" db="UniProtKB">
        <authorList>
            <consortium name="EnsemblPlants"/>
        </authorList>
    </citation>
    <scope>IDENTIFICATION</scope>
</reference>
<reference evidence="3" key="1">
    <citation type="submission" date="2013-06" db="EMBL/GenBank/DDBJ databases">
        <authorList>
            <person name="Zhao Q."/>
        </authorList>
    </citation>
    <scope>NUCLEOTIDE SEQUENCE</scope>
    <source>
        <strain evidence="3">cv. W1943</strain>
    </source>
</reference>
<evidence type="ECO:0000313" key="2">
    <source>
        <dbReference type="EnsemblPlants" id="ORUFI06G12200.1"/>
    </source>
</evidence>
<dbReference type="Proteomes" id="UP000008022">
    <property type="component" value="Unassembled WGS sequence"/>
</dbReference>
<evidence type="ECO:0000313" key="3">
    <source>
        <dbReference type="Proteomes" id="UP000008022"/>
    </source>
</evidence>